<proteinExistence type="predicted"/>
<accession>A0A0A9BAJ7</accession>
<sequence>MILLGPQWITSPNAACKPTHQHIIRTSEENKEQKFIHTTAHINFLLPNEPANNTIVDWTNIMLKLLEPATDGRWRCMLLSTITNLIYFAPDNLLRIPNGQ</sequence>
<dbReference type="EMBL" id="GBRH01241558">
    <property type="protein sequence ID" value="JAD56337.1"/>
    <property type="molecule type" value="Transcribed_RNA"/>
</dbReference>
<reference evidence="1" key="2">
    <citation type="journal article" date="2015" name="Data Brief">
        <title>Shoot transcriptome of the giant reed, Arundo donax.</title>
        <authorList>
            <person name="Barrero R.A."/>
            <person name="Guerrero F.D."/>
            <person name="Moolhuijzen P."/>
            <person name="Goolsby J.A."/>
            <person name="Tidwell J."/>
            <person name="Bellgard S.E."/>
            <person name="Bellgard M.I."/>
        </authorList>
    </citation>
    <scope>NUCLEOTIDE SEQUENCE</scope>
    <source>
        <tissue evidence="1">Shoot tissue taken approximately 20 cm above the soil surface</tissue>
    </source>
</reference>
<protein>
    <submittedName>
        <fullName evidence="1">Uncharacterized protein</fullName>
    </submittedName>
</protein>
<organism evidence="1">
    <name type="scientific">Arundo donax</name>
    <name type="common">Giant reed</name>
    <name type="synonym">Donax arundinaceus</name>
    <dbReference type="NCBI Taxonomy" id="35708"/>
    <lineage>
        <taxon>Eukaryota</taxon>
        <taxon>Viridiplantae</taxon>
        <taxon>Streptophyta</taxon>
        <taxon>Embryophyta</taxon>
        <taxon>Tracheophyta</taxon>
        <taxon>Spermatophyta</taxon>
        <taxon>Magnoliopsida</taxon>
        <taxon>Liliopsida</taxon>
        <taxon>Poales</taxon>
        <taxon>Poaceae</taxon>
        <taxon>PACMAD clade</taxon>
        <taxon>Arundinoideae</taxon>
        <taxon>Arundineae</taxon>
        <taxon>Arundo</taxon>
    </lineage>
</organism>
<reference evidence="1" key="1">
    <citation type="submission" date="2014-09" db="EMBL/GenBank/DDBJ databases">
        <authorList>
            <person name="Magalhaes I.L.F."/>
            <person name="Oliveira U."/>
            <person name="Santos F.R."/>
            <person name="Vidigal T.H.D.A."/>
            <person name="Brescovit A.D."/>
            <person name="Santos A.J."/>
        </authorList>
    </citation>
    <scope>NUCLEOTIDE SEQUENCE</scope>
    <source>
        <tissue evidence="1">Shoot tissue taken approximately 20 cm above the soil surface</tissue>
    </source>
</reference>
<name>A0A0A9BAJ7_ARUDO</name>
<dbReference type="AlphaFoldDB" id="A0A0A9BAJ7"/>
<evidence type="ECO:0000313" key="1">
    <source>
        <dbReference type="EMBL" id="JAD56337.1"/>
    </source>
</evidence>